<evidence type="ECO:0000313" key="4">
    <source>
        <dbReference type="Proteomes" id="UP001190926"/>
    </source>
</evidence>
<dbReference type="SUPFAM" id="SSF161270">
    <property type="entry name" value="PspA lactotransferrin-binding region"/>
    <property type="match status" value="1"/>
</dbReference>
<dbReference type="Proteomes" id="UP001190926">
    <property type="component" value="Unassembled WGS sequence"/>
</dbReference>
<reference evidence="3 4" key="1">
    <citation type="journal article" date="2021" name="Nat. Commun.">
        <title>Incipient diploidization of the medicinal plant Perilla within 10,000 years.</title>
        <authorList>
            <person name="Zhang Y."/>
            <person name="Shen Q."/>
            <person name="Leng L."/>
            <person name="Zhang D."/>
            <person name="Chen S."/>
            <person name="Shi Y."/>
            <person name="Ning Z."/>
            <person name="Chen S."/>
        </authorList>
    </citation>
    <scope>NUCLEOTIDE SEQUENCE [LARGE SCALE GENOMIC DNA]</scope>
    <source>
        <strain evidence="4">cv. PC099</strain>
    </source>
</reference>
<sequence>MTHPNYSTLRLVLIKWSQKFISCEVEEAKLQFARLGTLYDNSDRGKKIEELSSEIDRLKTALSDFEEDNSRKNVKLGALEEELRENTKDRSTVGRLDPFQLASKS</sequence>
<gene>
    <name evidence="3" type="ORF">C2S53_001207</name>
</gene>
<organism evidence="3 4">
    <name type="scientific">Perilla frutescens var. hirtella</name>
    <name type="common">Perilla citriodora</name>
    <name type="synonym">Perilla setoyensis</name>
    <dbReference type="NCBI Taxonomy" id="608512"/>
    <lineage>
        <taxon>Eukaryota</taxon>
        <taxon>Viridiplantae</taxon>
        <taxon>Streptophyta</taxon>
        <taxon>Embryophyta</taxon>
        <taxon>Tracheophyta</taxon>
        <taxon>Spermatophyta</taxon>
        <taxon>Magnoliopsida</taxon>
        <taxon>eudicotyledons</taxon>
        <taxon>Gunneridae</taxon>
        <taxon>Pentapetalae</taxon>
        <taxon>asterids</taxon>
        <taxon>lamiids</taxon>
        <taxon>Lamiales</taxon>
        <taxon>Lamiaceae</taxon>
        <taxon>Nepetoideae</taxon>
        <taxon>Elsholtzieae</taxon>
        <taxon>Perilla</taxon>
    </lineage>
</organism>
<protein>
    <submittedName>
        <fullName evidence="3">Uncharacterized protein</fullName>
    </submittedName>
</protein>
<dbReference type="EMBL" id="SDAM02000001">
    <property type="protein sequence ID" value="KAH6838116.1"/>
    <property type="molecule type" value="Genomic_DNA"/>
</dbReference>
<name>A0AAD4JR31_PERFH</name>
<feature type="region of interest" description="Disordered" evidence="2">
    <location>
        <begin position="86"/>
        <end position="105"/>
    </location>
</feature>
<comment type="caution">
    <text evidence="3">The sequence shown here is derived from an EMBL/GenBank/DDBJ whole genome shotgun (WGS) entry which is preliminary data.</text>
</comment>
<keyword evidence="4" id="KW-1185">Reference proteome</keyword>
<evidence type="ECO:0000256" key="2">
    <source>
        <dbReference type="SAM" id="MobiDB-lite"/>
    </source>
</evidence>
<keyword evidence="1" id="KW-0175">Coiled coil</keyword>
<proteinExistence type="predicted"/>
<evidence type="ECO:0000256" key="1">
    <source>
        <dbReference type="SAM" id="Coils"/>
    </source>
</evidence>
<feature type="coiled-coil region" evidence="1">
    <location>
        <begin position="48"/>
        <end position="82"/>
    </location>
</feature>
<dbReference type="AlphaFoldDB" id="A0AAD4JR31"/>
<accession>A0AAD4JR31</accession>
<evidence type="ECO:0000313" key="3">
    <source>
        <dbReference type="EMBL" id="KAH6838116.1"/>
    </source>
</evidence>